<gene>
    <name evidence="1" type="ORF">ACFO3J_24175</name>
</gene>
<evidence type="ECO:0000313" key="2">
    <source>
        <dbReference type="Proteomes" id="UP001595765"/>
    </source>
</evidence>
<protein>
    <submittedName>
        <fullName evidence="1">Uncharacterized protein</fullName>
    </submittedName>
</protein>
<organism evidence="1 2">
    <name type="scientific">Streptomyces polygonati</name>
    <dbReference type="NCBI Taxonomy" id="1617087"/>
    <lineage>
        <taxon>Bacteria</taxon>
        <taxon>Bacillati</taxon>
        <taxon>Actinomycetota</taxon>
        <taxon>Actinomycetes</taxon>
        <taxon>Kitasatosporales</taxon>
        <taxon>Streptomycetaceae</taxon>
        <taxon>Streptomyces</taxon>
    </lineage>
</organism>
<dbReference type="Proteomes" id="UP001595765">
    <property type="component" value="Unassembled WGS sequence"/>
</dbReference>
<keyword evidence="2" id="KW-1185">Reference proteome</keyword>
<name>A0ABV8HR84_9ACTN</name>
<dbReference type="RefSeq" id="WP_386432848.1">
    <property type="nucleotide sequence ID" value="NZ_JBHSBB010000014.1"/>
</dbReference>
<evidence type="ECO:0000313" key="1">
    <source>
        <dbReference type="EMBL" id="MFC4034549.1"/>
    </source>
</evidence>
<reference evidence="2" key="1">
    <citation type="journal article" date="2019" name="Int. J. Syst. Evol. Microbiol.">
        <title>The Global Catalogue of Microorganisms (GCM) 10K type strain sequencing project: providing services to taxonomists for standard genome sequencing and annotation.</title>
        <authorList>
            <consortium name="The Broad Institute Genomics Platform"/>
            <consortium name="The Broad Institute Genome Sequencing Center for Infectious Disease"/>
            <person name="Wu L."/>
            <person name="Ma J."/>
        </authorList>
    </citation>
    <scope>NUCLEOTIDE SEQUENCE [LARGE SCALE GENOMIC DNA]</scope>
    <source>
        <strain evidence="2">CGMCC 4.7237</strain>
    </source>
</reference>
<comment type="caution">
    <text evidence="1">The sequence shown here is derived from an EMBL/GenBank/DDBJ whole genome shotgun (WGS) entry which is preliminary data.</text>
</comment>
<dbReference type="EMBL" id="JBHSBB010000014">
    <property type="protein sequence ID" value="MFC4034549.1"/>
    <property type="molecule type" value="Genomic_DNA"/>
</dbReference>
<accession>A0ABV8HR84</accession>
<proteinExistence type="predicted"/>
<sequence length="328" mass="35293">MSDVDAVAERHADRQRRIVAGVVRTGAREWAGLDQADLSGSWRRVGPRLVAVLAAGQTAAAADGADYVGRAVRAQDVDPDPQGRVVPEALAGWAADGRPLDTLLLRTLITTKEGIGRGMRVGDALDLGGNLLSMYLATEVGDAGRGGEGVAMHASPRVGTYVRVMGGRGCARCAILAGGIYHVSTAFLRHPCCQCRNVPIAEGGTQTPATVDAASYFRGLSRAEQERLFTIGGARAIRDGADITSVVNARRGVYTATSYGRRLAATRDSTTRRGLFHQAERRRAVARGDTTPEAFRLRTPRLLPEEIYRQADTFEQALEMLRRYGYLT</sequence>